<proteinExistence type="predicted"/>
<protein>
    <submittedName>
        <fullName evidence="3">Uncharacterized protein</fullName>
    </submittedName>
</protein>
<evidence type="ECO:0000313" key="4">
    <source>
        <dbReference type="Proteomes" id="UP000689967"/>
    </source>
</evidence>
<feature type="transmembrane region" description="Helical" evidence="2">
    <location>
        <begin position="41"/>
        <end position="62"/>
    </location>
</feature>
<comment type="caution">
    <text evidence="3">The sequence shown here is derived from an EMBL/GenBank/DDBJ whole genome shotgun (WGS) entry which is preliminary data.</text>
</comment>
<keyword evidence="2" id="KW-1133">Transmembrane helix</keyword>
<evidence type="ECO:0000313" key="3">
    <source>
        <dbReference type="EMBL" id="MBU8545513.1"/>
    </source>
</evidence>
<dbReference type="Proteomes" id="UP000689967">
    <property type="component" value="Unassembled WGS sequence"/>
</dbReference>
<accession>A0ABS6HCX1</accession>
<organism evidence="3 4">
    <name type="scientific">Falsiroseomonas oleicola</name>
    <dbReference type="NCBI Taxonomy" id="2801474"/>
    <lineage>
        <taxon>Bacteria</taxon>
        <taxon>Pseudomonadati</taxon>
        <taxon>Pseudomonadota</taxon>
        <taxon>Alphaproteobacteria</taxon>
        <taxon>Acetobacterales</taxon>
        <taxon>Roseomonadaceae</taxon>
        <taxon>Falsiroseomonas</taxon>
    </lineage>
</organism>
<gene>
    <name evidence="3" type="ORF">JJQ90_17445</name>
</gene>
<dbReference type="RefSeq" id="WP_216877517.1">
    <property type="nucleotide sequence ID" value="NZ_JAERQM010000005.1"/>
</dbReference>
<reference evidence="3 4" key="1">
    <citation type="submission" date="2021-01" db="EMBL/GenBank/DDBJ databases">
        <title>Roseomonas sp. nov, a bacterium isolated from an oil production mixture in Yumen Oilfield.</title>
        <authorList>
            <person name="Wu D."/>
        </authorList>
    </citation>
    <scope>NUCLEOTIDE SEQUENCE [LARGE SCALE GENOMIC DNA]</scope>
    <source>
        <strain evidence="3 4">ROY-5-3</strain>
    </source>
</reference>
<feature type="transmembrane region" description="Helical" evidence="2">
    <location>
        <begin position="68"/>
        <end position="88"/>
    </location>
</feature>
<sequence length="100" mass="10668">MTNPSHPRRPNGQRWIKRPPRPSRTTLPGPPPRVGPGRVHLLMAIATGVATGIVGVVLAQVAGARQGVPGFAAGLGFILGFIVLWRGFGGTRQDIRNLFK</sequence>
<evidence type="ECO:0000256" key="1">
    <source>
        <dbReference type="SAM" id="MobiDB-lite"/>
    </source>
</evidence>
<dbReference type="EMBL" id="JAERQM010000005">
    <property type="protein sequence ID" value="MBU8545513.1"/>
    <property type="molecule type" value="Genomic_DNA"/>
</dbReference>
<name>A0ABS6HCX1_9PROT</name>
<feature type="region of interest" description="Disordered" evidence="1">
    <location>
        <begin position="1"/>
        <end position="35"/>
    </location>
</feature>
<keyword evidence="2" id="KW-0812">Transmembrane</keyword>
<feature type="compositionally biased region" description="Basic residues" evidence="1">
    <location>
        <begin position="1"/>
        <end position="21"/>
    </location>
</feature>
<keyword evidence="4" id="KW-1185">Reference proteome</keyword>
<keyword evidence="2" id="KW-0472">Membrane</keyword>
<evidence type="ECO:0000256" key="2">
    <source>
        <dbReference type="SAM" id="Phobius"/>
    </source>
</evidence>